<accession>A0A9K3KZ74</accession>
<protein>
    <submittedName>
        <fullName evidence="1">Phenazine biosynthesis-like protein</fullName>
    </submittedName>
</protein>
<name>A0A9K3KZ74_9STRA</name>
<comment type="caution">
    <text evidence="1">The sequence shown here is derived from an EMBL/GenBank/DDBJ whole genome shotgun (WGS) entry which is preliminary data.</text>
</comment>
<dbReference type="EMBL" id="JAGRRH010000017">
    <property type="protein sequence ID" value="KAG7352745.1"/>
    <property type="molecule type" value="Genomic_DNA"/>
</dbReference>
<keyword evidence="2" id="KW-1185">Reference proteome</keyword>
<gene>
    <name evidence="1" type="ORF">IV203_008793</name>
</gene>
<sequence length="353" mass="39056">MAATTARRILVEQVKARVFCSPNGGGGNPVTIFSTDQKLTAKIQKRLARSCDWESVILHRPVSKKPLFSFYMPSGGQVTFCAHAAMGAAYEMCRHQKPGDIDGTNFDVIFTVADLVDSGPSPAAAYTPQEYQASINSKDKIVRLKMETFYKQEMVSRPALLSQVLREHCSTEKQDLLLGTEGTNFDDDILSSCFHASIARPKTLVPLKSRELVNEKAVAPTSPDEFAQVCRDLDETTGLYLYAQLEDEEATWECRQFPSASGYPEDPATGIAAAALACHLKYQQKVDFETYKIYQGTAMGNPSLIVLENLDMRQRQDENDNGGVILDASFLLFGHVEIDGRVSFEIEDEITGE</sequence>
<organism evidence="1 2">
    <name type="scientific">Nitzschia inconspicua</name>
    <dbReference type="NCBI Taxonomy" id="303405"/>
    <lineage>
        <taxon>Eukaryota</taxon>
        <taxon>Sar</taxon>
        <taxon>Stramenopiles</taxon>
        <taxon>Ochrophyta</taxon>
        <taxon>Bacillariophyta</taxon>
        <taxon>Bacillariophyceae</taxon>
        <taxon>Bacillariophycidae</taxon>
        <taxon>Bacillariales</taxon>
        <taxon>Bacillariaceae</taxon>
        <taxon>Nitzschia</taxon>
    </lineage>
</organism>
<dbReference type="InterPro" id="IPR003719">
    <property type="entry name" value="Phenazine_PhzF-like"/>
</dbReference>
<evidence type="ECO:0000313" key="1">
    <source>
        <dbReference type="EMBL" id="KAG7352745.1"/>
    </source>
</evidence>
<dbReference type="AlphaFoldDB" id="A0A9K3KZ74"/>
<dbReference type="Proteomes" id="UP000693970">
    <property type="component" value="Unassembled WGS sequence"/>
</dbReference>
<evidence type="ECO:0000313" key="2">
    <source>
        <dbReference type="Proteomes" id="UP000693970"/>
    </source>
</evidence>
<dbReference type="Pfam" id="PF02567">
    <property type="entry name" value="PhzC-PhzF"/>
    <property type="match status" value="1"/>
</dbReference>
<reference evidence="1" key="2">
    <citation type="submission" date="2021-04" db="EMBL/GenBank/DDBJ databases">
        <authorList>
            <person name="Podell S."/>
        </authorList>
    </citation>
    <scope>NUCLEOTIDE SEQUENCE</scope>
    <source>
        <strain evidence="1">Hildebrandi</strain>
    </source>
</reference>
<dbReference type="OrthoDB" id="75169at2759"/>
<proteinExistence type="predicted"/>
<reference evidence="1" key="1">
    <citation type="journal article" date="2021" name="Sci. Rep.">
        <title>Diploid genomic architecture of Nitzschia inconspicua, an elite biomass production diatom.</title>
        <authorList>
            <person name="Oliver A."/>
            <person name="Podell S."/>
            <person name="Pinowska A."/>
            <person name="Traller J.C."/>
            <person name="Smith S.R."/>
            <person name="McClure R."/>
            <person name="Beliaev A."/>
            <person name="Bohutskyi P."/>
            <person name="Hill E.A."/>
            <person name="Rabines A."/>
            <person name="Zheng H."/>
            <person name="Allen L.Z."/>
            <person name="Kuo A."/>
            <person name="Grigoriev I.V."/>
            <person name="Allen A.E."/>
            <person name="Hazlebeck D."/>
            <person name="Allen E.E."/>
        </authorList>
    </citation>
    <scope>NUCLEOTIDE SEQUENCE</scope>
    <source>
        <strain evidence="1">Hildebrandi</strain>
    </source>
</reference>
<dbReference type="GO" id="GO:0003824">
    <property type="term" value="F:catalytic activity"/>
    <property type="evidence" value="ECO:0007669"/>
    <property type="project" value="InterPro"/>
</dbReference>